<dbReference type="CDD" id="cd16936">
    <property type="entry name" value="HATPase_RsbW-like"/>
    <property type="match status" value="1"/>
</dbReference>
<name>A0ABV3PBP4_9ACTN</name>
<dbReference type="InterPro" id="IPR029016">
    <property type="entry name" value="GAF-like_dom_sf"/>
</dbReference>
<gene>
    <name evidence="5" type="ORF">AB1207_19470</name>
</gene>
<dbReference type="InterPro" id="IPR036457">
    <property type="entry name" value="PPM-type-like_dom_sf"/>
</dbReference>
<dbReference type="RefSeq" id="WP_367640067.1">
    <property type="nucleotide sequence ID" value="NZ_JBFNQN010000014.1"/>
</dbReference>
<dbReference type="Pfam" id="PF01590">
    <property type="entry name" value="GAF"/>
    <property type="match status" value="1"/>
</dbReference>
<comment type="caution">
    <text evidence="5">The sequence shown here is derived from an EMBL/GenBank/DDBJ whole genome shotgun (WGS) entry which is preliminary data.</text>
</comment>
<accession>A0ABV3PBP4</accession>
<dbReference type="Pfam" id="PF13581">
    <property type="entry name" value="HATPase_c_2"/>
    <property type="match status" value="1"/>
</dbReference>
<evidence type="ECO:0000313" key="5">
    <source>
        <dbReference type="EMBL" id="MEW9266935.1"/>
    </source>
</evidence>
<keyword evidence="1" id="KW-0378">Hydrolase</keyword>
<organism evidence="5 6">
    <name type="scientific">Kineococcus endophyticus</name>
    <dbReference type="NCBI Taxonomy" id="1181883"/>
    <lineage>
        <taxon>Bacteria</taxon>
        <taxon>Bacillati</taxon>
        <taxon>Actinomycetota</taxon>
        <taxon>Actinomycetes</taxon>
        <taxon>Kineosporiales</taxon>
        <taxon>Kineosporiaceae</taxon>
        <taxon>Kineococcus</taxon>
    </lineage>
</organism>
<dbReference type="SUPFAM" id="SSF55874">
    <property type="entry name" value="ATPase domain of HSP90 chaperone/DNA topoisomerase II/histidine kinase"/>
    <property type="match status" value="1"/>
</dbReference>
<keyword evidence="6" id="KW-1185">Reference proteome</keyword>
<dbReference type="Proteomes" id="UP001555826">
    <property type="component" value="Unassembled WGS sequence"/>
</dbReference>
<evidence type="ECO:0000259" key="4">
    <source>
        <dbReference type="SMART" id="SM00331"/>
    </source>
</evidence>
<dbReference type="InterPro" id="IPR036890">
    <property type="entry name" value="HATPase_C_sf"/>
</dbReference>
<evidence type="ECO:0000256" key="2">
    <source>
        <dbReference type="SAM" id="MobiDB-lite"/>
    </source>
</evidence>
<feature type="region of interest" description="Disordered" evidence="2">
    <location>
        <begin position="509"/>
        <end position="528"/>
    </location>
</feature>
<dbReference type="PANTHER" id="PTHR43156">
    <property type="entry name" value="STAGE II SPORULATION PROTEIN E-RELATED"/>
    <property type="match status" value="1"/>
</dbReference>
<dbReference type="InterPro" id="IPR003018">
    <property type="entry name" value="GAF"/>
</dbReference>
<feature type="domain" description="GAF" evidence="3">
    <location>
        <begin position="36"/>
        <end position="180"/>
    </location>
</feature>
<dbReference type="EMBL" id="JBFNQN010000014">
    <property type="protein sequence ID" value="MEW9266935.1"/>
    <property type="molecule type" value="Genomic_DNA"/>
</dbReference>
<dbReference type="InterPro" id="IPR001932">
    <property type="entry name" value="PPM-type_phosphatase-like_dom"/>
</dbReference>
<dbReference type="SUPFAM" id="SSF55781">
    <property type="entry name" value="GAF domain-like"/>
    <property type="match status" value="1"/>
</dbReference>
<evidence type="ECO:0000259" key="3">
    <source>
        <dbReference type="SMART" id="SM00065"/>
    </source>
</evidence>
<dbReference type="SMART" id="SM00331">
    <property type="entry name" value="PP2C_SIG"/>
    <property type="match status" value="1"/>
</dbReference>
<sequence>MNAAVPASAPAETSDVLGDETARLAALREYVDVAAAPPAELQAVVRLAARLTGLPNAVVNIIDEHHQRQLVAEGFDPGTSERGESMCYYALGAGGLVHAADARRDVRWAAHPWVDGTLGHVRSYAAAPLLTPDHQALGTLCVFDEAAPRQLSDEQRAGLADLATMVVSLFDRERRARLVARHEEELRLARAAAETARALQEALLPHALPTGERVRVTSRYLPGTDGAEIGGDFFDAIRTDTAFVLVMGDVQGHNSAAAALMGRVRTAVRAYVSEGHEPSAVLERTNRLMQSFEGDLFATCCLLALDERTGEVAVASAGHPAPVVAAGDVGALDVDPGPPLGVQEEATYPQSRHRLTGPSRLLLYTDGLVEWPGQGGQGTHEATATGEAAMRRALTDGPGVDAETLADRLLAPVRGGGHDDAALLVVDYDGPAPGTRENRLVLPADTRAVGAARDWLRTTLHAWELTGTADEAELVVSELVTNALLHTGSPTALTLRHEVADRLLCVGVEDGSTQHPQPRTSDDDATGGRGMHIVQLLAQRWWVAPRGDGKTVWADLLVA</sequence>
<dbReference type="Gene3D" id="3.60.40.10">
    <property type="entry name" value="PPM-type phosphatase domain"/>
    <property type="match status" value="1"/>
</dbReference>
<dbReference type="InterPro" id="IPR003594">
    <property type="entry name" value="HATPase_dom"/>
</dbReference>
<dbReference type="Gene3D" id="3.30.565.10">
    <property type="entry name" value="Histidine kinase-like ATPase, C-terminal domain"/>
    <property type="match status" value="1"/>
</dbReference>
<reference evidence="5 6" key="1">
    <citation type="submission" date="2024-07" db="EMBL/GenBank/DDBJ databases">
        <authorList>
            <person name="Thanompreechachai J."/>
            <person name="Duangmal K."/>
        </authorList>
    </citation>
    <scope>NUCLEOTIDE SEQUENCE [LARGE SCALE GENOMIC DNA]</scope>
    <source>
        <strain evidence="5 6">KCTC 19886</strain>
    </source>
</reference>
<dbReference type="Gene3D" id="3.30.450.40">
    <property type="match status" value="1"/>
</dbReference>
<dbReference type="Pfam" id="PF07228">
    <property type="entry name" value="SpoIIE"/>
    <property type="match status" value="1"/>
</dbReference>
<evidence type="ECO:0000256" key="1">
    <source>
        <dbReference type="ARBA" id="ARBA00022801"/>
    </source>
</evidence>
<dbReference type="InterPro" id="IPR052016">
    <property type="entry name" value="Bact_Sigma-Reg"/>
</dbReference>
<protein>
    <submittedName>
        <fullName evidence="5">SpoIIE family protein phosphatase</fullName>
    </submittedName>
</protein>
<dbReference type="SMART" id="SM00065">
    <property type="entry name" value="GAF"/>
    <property type="match status" value="1"/>
</dbReference>
<feature type="domain" description="PPM-type phosphatase" evidence="4">
    <location>
        <begin position="214"/>
        <end position="428"/>
    </location>
</feature>
<evidence type="ECO:0000313" key="6">
    <source>
        <dbReference type="Proteomes" id="UP001555826"/>
    </source>
</evidence>
<dbReference type="SUPFAM" id="SSF81606">
    <property type="entry name" value="PP2C-like"/>
    <property type="match status" value="1"/>
</dbReference>
<proteinExistence type="predicted"/>
<dbReference type="PANTHER" id="PTHR43156:SF2">
    <property type="entry name" value="STAGE II SPORULATION PROTEIN E"/>
    <property type="match status" value="1"/>
</dbReference>